<gene>
    <name evidence="1" type="ORF">ENJ40_07720</name>
</gene>
<protein>
    <submittedName>
        <fullName evidence="1">Uncharacterized protein</fullName>
    </submittedName>
</protein>
<evidence type="ECO:0000313" key="1">
    <source>
        <dbReference type="EMBL" id="HFC98327.1"/>
    </source>
</evidence>
<sequence>MKKWVGVALFLLTALAWGGVGQAEETWIEFRSPREGEILVARRPEIRFRFLIPVDFSSLNVILDQTDITGVLERKEAEVRYRPFEVLPPGEHTLRVSVLGPSGETLQTELHFITRHTRLFQEAVIRNELSAYYQQALKKPDPPPDTPDRKAEADLASEARLGNPSWSLGLRTHLRFLDQNTPLSSGFYGGSVAPGSPSGGGAVPLQKGLDLTSWLFTGEYQGEGFRFQGDLGDVMINETPNTFNSLARRGGYFRLEAGSYVLRFFSVKGDQVYGLKGGTGLSLDSDRHIVGMVGEGRWFGEKLGLKVLYAEGEESASYFGMASSGGSTRGDVLALVMEGRFSERLFAEAELDFSRYDPDTSDEFGRESSSAWRIRLGGTSGSYRYEALYEYFGRDYDVVGQSPLKDREGFALSGGFFRGVHSLDLRFSRYHDNVEGDSLFPRTYDTQLGVNYTWTRFSRAPITLFYQKNIQDSRHEPEGSFPVKIHTDTFGAQVGLMLGALSLNLSGNYAFMNDRTPQDYDTATLTLSFMPAYNGETLSLSTGVAYNESRTLPTGAKTWTWTYTLDLRKSLLSGKASFDLGGTYNMMKDNQGNTDQRNLDLRFNLGYNLRPLIRSSLKSSLQLRGEYRRLVDRVYDHSDEEYGIYLLLNIHWSFSI</sequence>
<dbReference type="EMBL" id="DRMH01000102">
    <property type="protein sequence ID" value="HFC98327.1"/>
    <property type="molecule type" value="Genomic_DNA"/>
</dbReference>
<organism evidence="1">
    <name type="scientific">Thermosulfurimonas dismutans</name>
    <dbReference type="NCBI Taxonomy" id="999894"/>
    <lineage>
        <taxon>Bacteria</taxon>
        <taxon>Pseudomonadati</taxon>
        <taxon>Thermodesulfobacteriota</taxon>
        <taxon>Thermodesulfobacteria</taxon>
        <taxon>Thermodesulfobacteriales</taxon>
        <taxon>Thermodesulfobacteriaceae</taxon>
        <taxon>Thermosulfurimonas</taxon>
    </lineage>
</organism>
<dbReference type="Proteomes" id="UP000886043">
    <property type="component" value="Unassembled WGS sequence"/>
</dbReference>
<accession>A0A7C3CGM5</accession>
<proteinExistence type="predicted"/>
<comment type="caution">
    <text evidence="1">The sequence shown here is derived from an EMBL/GenBank/DDBJ whole genome shotgun (WGS) entry which is preliminary data.</text>
</comment>
<name>A0A7C3CGM5_9BACT</name>
<reference evidence="1" key="1">
    <citation type="journal article" date="2020" name="mSystems">
        <title>Genome- and Community-Level Interaction Insights into Carbon Utilization and Element Cycling Functions of Hydrothermarchaeota in Hydrothermal Sediment.</title>
        <authorList>
            <person name="Zhou Z."/>
            <person name="Liu Y."/>
            <person name="Xu W."/>
            <person name="Pan J."/>
            <person name="Luo Z.H."/>
            <person name="Li M."/>
        </authorList>
    </citation>
    <scope>NUCLEOTIDE SEQUENCE [LARGE SCALE GENOMIC DNA]</scope>
    <source>
        <strain evidence="1">HyVt-483</strain>
    </source>
</reference>
<dbReference type="AlphaFoldDB" id="A0A7C3CGM5"/>